<dbReference type="Pfam" id="PF00855">
    <property type="entry name" value="PWWP"/>
    <property type="match status" value="1"/>
</dbReference>
<dbReference type="EMBL" id="OVEO01000004">
    <property type="protein sequence ID" value="SPQ95714.1"/>
    <property type="molecule type" value="Genomic_DNA"/>
</dbReference>
<feature type="region of interest" description="Disordered" evidence="1">
    <location>
        <begin position="53"/>
        <end position="80"/>
    </location>
</feature>
<feature type="compositionally biased region" description="Low complexity" evidence="1">
    <location>
        <begin position="12"/>
        <end position="26"/>
    </location>
</feature>
<dbReference type="CDD" id="cd05162">
    <property type="entry name" value="PWWP"/>
    <property type="match status" value="1"/>
</dbReference>
<dbReference type="Gene3D" id="2.30.30.140">
    <property type="match status" value="1"/>
</dbReference>
<gene>
    <name evidence="3" type="ORF">PLBR_LOCUS2929</name>
</gene>
<dbReference type="AlphaFoldDB" id="A0A3P3Y6H3"/>
<protein>
    <recommendedName>
        <fullName evidence="2">PWWP domain-containing protein</fullName>
    </recommendedName>
</protein>
<geneLocation type="mitochondrion" evidence="3"/>
<evidence type="ECO:0000313" key="4">
    <source>
        <dbReference type="Proteomes" id="UP000290189"/>
    </source>
</evidence>
<name>A0A3P3Y6H3_PLABS</name>
<dbReference type="InterPro" id="IPR000313">
    <property type="entry name" value="PWWP_dom"/>
</dbReference>
<feature type="region of interest" description="Disordered" evidence="1">
    <location>
        <begin position="1"/>
        <end position="30"/>
    </location>
</feature>
<dbReference type="SUPFAM" id="SSF63748">
    <property type="entry name" value="Tudor/PWWP/MBT"/>
    <property type="match status" value="1"/>
</dbReference>
<evidence type="ECO:0000256" key="1">
    <source>
        <dbReference type="SAM" id="MobiDB-lite"/>
    </source>
</evidence>
<dbReference type="PROSITE" id="PS50812">
    <property type="entry name" value="PWWP"/>
    <property type="match status" value="1"/>
</dbReference>
<sequence>MSGLVGAVDSMASAPSATATRSPSSAGEVEMDVDHEPVQAHMSMTEVLRRPMPVSATTTTTTEAEAEAAPGGEPSVQTEEERPGFIQDGLPDGLDFGSLIFFKLKGQAYWPGRISGKHIASPDIVATFTGRGILVFSFGNHDYEMVQKDAIMPYQEYLDKCQRPKRTWSKAFRHAMREAQMIESGELVIDESTLILDDTEPQTGKRSRSSLSALDNEETVRLRKSLFRRKILRSLGLFPPEVLMTDYGMA</sequence>
<reference evidence="3 4" key="1">
    <citation type="submission" date="2018-03" db="EMBL/GenBank/DDBJ databases">
        <authorList>
            <person name="Fogelqvist J."/>
        </authorList>
    </citation>
    <scope>NUCLEOTIDE SEQUENCE [LARGE SCALE GENOMIC DNA]</scope>
</reference>
<feature type="domain" description="PWWP" evidence="2">
    <location>
        <begin position="96"/>
        <end position="157"/>
    </location>
</feature>
<keyword evidence="3" id="KW-0496">Mitochondrion</keyword>
<accession>A0A3P3Y6H3</accession>
<organism evidence="3 4">
    <name type="scientific">Plasmodiophora brassicae</name>
    <name type="common">Clubroot disease agent</name>
    <dbReference type="NCBI Taxonomy" id="37360"/>
    <lineage>
        <taxon>Eukaryota</taxon>
        <taxon>Sar</taxon>
        <taxon>Rhizaria</taxon>
        <taxon>Endomyxa</taxon>
        <taxon>Phytomyxea</taxon>
        <taxon>Plasmodiophorida</taxon>
        <taxon>Plasmodiophoridae</taxon>
        <taxon>Plasmodiophora</taxon>
    </lineage>
</organism>
<dbReference type="Proteomes" id="UP000290189">
    <property type="component" value="Unassembled WGS sequence"/>
</dbReference>
<evidence type="ECO:0000259" key="2">
    <source>
        <dbReference type="PROSITE" id="PS50812"/>
    </source>
</evidence>
<feature type="compositionally biased region" description="Low complexity" evidence="1">
    <location>
        <begin position="56"/>
        <end position="69"/>
    </location>
</feature>
<evidence type="ECO:0000313" key="3">
    <source>
        <dbReference type="EMBL" id="SPQ95714.1"/>
    </source>
</evidence>
<proteinExistence type="predicted"/>